<feature type="transmembrane region" description="Helical" evidence="3">
    <location>
        <begin position="649"/>
        <end position="671"/>
    </location>
</feature>
<feature type="domain" description="Phage tail tape measure protein" evidence="4">
    <location>
        <begin position="136"/>
        <end position="335"/>
    </location>
</feature>
<name>A1ZIU5_MICM2</name>
<feature type="compositionally biased region" description="Basic and acidic residues" evidence="2">
    <location>
        <begin position="724"/>
        <end position="738"/>
    </location>
</feature>
<feature type="transmembrane region" description="Helical" evidence="3">
    <location>
        <begin position="595"/>
        <end position="612"/>
    </location>
</feature>
<feature type="transmembrane region" description="Helical" evidence="3">
    <location>
        <begin position="564"/>
        <end position="583"/>
    </location>
</feature>
<dbReference type="OrthoDB" id="978230at2"/>
<dbReference type="RefSeq" id="WP_004155909.1">
    <property type="nucleotide sequence ID" value="NZ_AAWS01000009.1"/>
</dbReference>
<evidence type="ECO:0000256" key="1">
    <source>
        <dbReference type="ARBA" id="ARBA00022612"/>
    </source>
</evidence>
<evidence type="ECO:0000313" key="6">
    <source>
        <dbReference type="Proteomes" id="UP000004095"/>
    </source>
</evidence>
<keyword evidence="1" id="KW-1188">Viral release from host cell</keyword>
<dbReference type="PANTHER" id="PTHR37813:SF1">
    <property type="entry name" value="FELS-2 PROPHAGE PROTEIN"/>
    <property type="match status" value="1"/>
</dbReference>
<dbReference type="AlphaFoldDB" id="A1ZIU5"/>
<evidence type="ECO:0000313" key="5">
    <source>
        <dbReference type="EMBL" id="EAY29963.1"/>
    </source>
</evidence>
<keyword evidence="3" id="KW-1133">Transmembrane helix</keyword>
<protein>
    <submittedName>
        <fullName evidence="5">Phage protein</fullName>
    </submittedName>
</protein>
<accession>A1ZIU5</accession>
<keyword evidence="6" id="KW-1185">Reference proteome</keyword>
<dbReference type="Pfam" id="PF10145">
    <property type="entry name" value="PhageMin_Tail"/>
    <property type="match status" value="1"/>
</dbReference>
<dbReference type="NCBIfam" id="TIGR01760">
    <property type="entry name" value="tape_meas_TP901"/>
    <property type="match status" value="2"/>
</dbReference>
<sequence>MKIYEFALKMRDLASSKVDKLNKLAGKARSKVEQLGAQASKAAGKFQERFPVASRAVAAVGNAISRVIRKMGKLRGVVVSGVSTAFKGLKKTLLAMGAAATLAFGVAVKESMGFNAQMSQVQAISNANAEEFQVLRNKALEMGKTTRFSAREAGQGLEYLGMAGFSAKDAASALGGVLDLAAASGMDLGRTADIASNAISAFGLSADQSDRVADVFAKTITSSNTNLEMLAESMKYLAPTARALGVSLEESASAIGILGDNGLQGSVATTTLASGFNRLAKPTRQMRTLMKGLGIEMFDAKGKFKGIAGMIQELNRVTVNMTDKQKQATIATLYGSEATKNMLSLLNGEKKLKIDAANATQVALMKRLLGEKRLQAALKKGGEITLKGAEAIKGYDIVLNTAAGTAKKMAKTMEDNLAGDVTKAKSAFSGLMIEIGDRFDPFLRQMTQSMTGVLSDLGENFGQYYKILSDAFAPLRQAFGQFKRDLLGAKGSLHAFGNASLGVKEVVQGIAQAVSFVSPFIATMLANISGLIGRLATTFAPMKDHIQQLLGGLRTNLLMVSQDVWNIAGNLIGALSPLIEVVLNVANTIMDNFGHIWKTITGVVNMVLPFVYQLADSFRANVDVGGLLGNVMAGVTAVINGLRPVLRVILRLLTPLGKLFLWIGGILLKVVGTAFEGLGTIVGKVFGGIGDLFNWLIDKFSWVFNKIKQGLRLIGVMSKEADSLSQKQKDQAQQDKKPQPKTPAEEQQEKEEKERKKRLKKLQDEIDRFNEDRKKKTVDTMTGAAFNTLINPTKTPGKTKASPTGGSDATTSASGMNKITGGGSKQVNINITIGNIIGMNVDSINNLDAKGQEVQQSADLIVQEIVRKINGAMMVQEG</sequence>
<feature type="region of interest" description="Disordered" evidence="2">
    <location>
        <begin position="724"/>
        <end position="768"/>
    </location>
</feature>
<gene>
    <name evidence="5" type="ORF">M23134_05836</name>
</gene>
<evidence type="ECO:0000256" key="3">
    <source>
        <dbReference type="SAM" id="Phobius"/>
    </source>
</evidence>
<dbReference type="InterPro" id="IPR010090">
    <property type="entry name" value="Phage_tape_meas"/>
</dbReference>
<keyword evidence="3" id="KW-0812">Transmembrane</keyword>
<evidence type="ECO:0000259" key="4">
    <source>
        <dbReference type="Pfam" id="PF10145"/>
    </source>
</evidence>
<evidence type="ECO:0000256" key="2">
    <source>
        <dbReference type="SAM" id="MobiDB-lite"/>
    </source>
</evidence>
<dbReference type="eggNOG" id="COG5283">
    <property type="taxonomic scope" value="Bacteria"/>
</dbReference>
<keyword evidence="3" id="KW-0472">Membrane</keyword>
<organism evidence="5 6">
    <name type="scientific">Microscilla marina ATCC 23134</name>
    <dbReference type="NCBI Taxonomy" id="313606"/>
    <lineage>
        <taxon>Bacteria</taxon>
        <taxon>Pseudomonadati</taxon>
        <taxon>Bacteroidota</taxon>
        <taxon>Cytophagia</taxon>
        <taxon>Cytophagales</taxon>
        <taxon>Microscillaceae</taxon>
        <taxon>Microscilla</taxon>
    </lineage>
</organism>
<dbReference type="EMBL" id="AAWS01000009">
    <property type="protein sequence ID" value="EAY29963.1"/>
    <property type="molecule type" value="Genomic_DNA"/>
</dbReference>
<comment type="caution">
    <text evidence="5">The sequence shown here is derived from an EMBL/GenBank/DDBJ whole genome shotgun (WGS) entry which is preliminary data.</text>
</comment>
<feature type="transmembrane region" description="Helical" evidence="3">
    <location>
        <begin position="624"/>
        <end position="642"/>
    </location>
</feature>
<reference evidence="5 6" key="1">
    <citation type="submission" date="2007-01" db="EMBL/GenBank/DDBJ databases">
        <authorList>
            <person name="Haygood M."/>
            <person name="Podell S."/>
            <person name="Anderson C."/>
            <person name="Hopkinson B."/>
            <person name="Roe K."/>
            <person name="Barbeau K."/>
            <person name="Gaasterland T."/>
            <person name="Ferriera S."/>
            <person name="Johnson J."/>
            <person name="Kravitz S."/>
            <person name="Beeson K."/>
            <person name="Sutton G."/>
            <person name="Rogers Y.-H."/>
            <person name="Friedman R."/>
            <person name="Frazier M."/>
            <person name="Venter J.C."/>
        </authorList>
    </citation>
    <scope>NUCLEOTIDE SEQUENCE [LARGE SCALE GENOMIC DNA]</scope>
    <source>
        <strain evidence="5 6">ATCC 23134</strain>
    </source>
</reference>
<feature type="compositionally biased region" description="Polar residues" evidence="2">
    <location>
        <begin position="788"/>
        <end position="817"/>
    </location>
</feature>
<dbReference type="PANTHER" id="PTHR37813">
    <property type="entry name" value="FELS-2 PROPHAGE PROTEIN"/>
    <property type="match status" value="1"/>
</dbReference>
<feature type="region of interest" description="Disordered" evidence="2">
    <location>
        <begin position="788"/>
        <end position="819"/>
    </location>
</feature>
<proteinExistence type="predicted"/>
<dbReference type="Proteomes" id="UP000004095">
    <property type="component" value="Unassembled WGS sequence"/>
</dbReference>